<dbReference type="Proteomes" id="UP000093592">
    <property type="component" value="Unassembled WGS sequence"/>
</dbReference>
<feature type="transmembrane region" description="Helical" evidence="1">
    <location>
        <begin position="75"/>
        <end position="96"/>
    </location>
</feature>
<feature type="transmembrane region" description="Helical" evidence="1">
    <location>
        <begin position="7"/>
        <end position="27"/>
    </location>
</feature>
<evidence type="ECO:0000256" key="1">
    <source>
        <dbReference type="SAM" id="Phobius"/>
    </source>
</evidence>
<keyword evidence="1" id="KW-1133">Transmembrane helix</keyword>
<name>A0A1A2Z903_9MYCO</name>
<keyword evidence="1" id="KW-0472">Membrane</keyword>
<evidence type="ECO:0000313" key="3">
    <source>
        <dbReference type="Proteomes" id="UP000093592"/>
    </source>
</evidence>
<evidence type="ECO:0008006" key="4">
    <source>
        <dbReference type="Google" id="ProtNLM"/>
    </source>
</evidence>
<evidence type="ECO:0000313" key="2">
    <source>
        <dbReference type="EMBL" id="OBI45997.1"/>
    </source>
</evidence>
<accession>A0A1A2Z903</accession>
<dbReference type="EMBL" id="LZKJ01000116">
    <property type="protein sequence ID" value="OBI45997.1"/>
    <property type="molecule type" value="Genomic_DNA"/>
</dbReference>
<dbReference type="AlphaFoldDB" id="A0A1A2Z903"/>
<feature type="transmembrane region" description="Helical" evidence="1">
    <location>
        <begin position="33"/>
        <end position="54"/>
    </location>
</feature>
<dbReference type="RefSeq" id="WP_065014816.1">
    <property type="nucleotide sequence ID" value="NZ_LZKJ01000116.1"/>
</dbReference>
<proteinExistence type="predicted"/>
<dbReference type="OrthoDB" id="4761631at2"/>
<sequence length="229" mass="23825">MRNAWRLLAFDIAAPLAAIGALVMIGVVLGWPLWWVSACSVLVLLIAEGVLVNFALLRRDSVTVGTDDDGPGLRLAVVGVCAAALVAAVVVGYTRWTVPDRNLKRDATEVVAIATGMAEAAASFTPNAPGVSIDRATAMMAPDKAGALKDQYLKASADLAHRKITAHAQALSAGVEAIGPSRAVVAVILRVTQGAPGEEPSRATPALQVALTKDSGRWLVLDWGPVNPH</sequence>
<keyword evidence="1" id="KW-0812">Transmembrane</keyword>
<protein>
    <recommendedName>
        <fullName evidence="4">Transmembrane protein</fullName>
    </recommendedName>
</protein>
<reference evidence="3" key="1">
    <citation type="submission" date="2016-06" db="EMBL/GenBank/DDBJ databases">
        <authorList>
            <person name="Sutton G."/>
            <person name="Brinkac L."/>
            <person name="Sanka R."/>
            <person name="Adams M."/>
            <person name="Lau E."/>
            <person name="Sam S."/>
            <person name="Sreng N."/>
            <person name="Him V."/>
            <person name="Kerleguer A."/>
            <person name="Cheng S."/>
        </authorList>
    </citation>
    <scope>NUCLEOTIDE SEQUENCE [LARGE SCALE GENOMIC DNA]</scope>
    <source>
        <strain evidence="3">E861</strain>
    </source>
</reference>
<gene>
    <name evidence="2" type="ORF">A5707_22820</name>
</gene>
<comment type="caution">
    <text evidence="2">The sequence shown here is derived from an EMBL/GenBank/DDBJ whole genome shotgun (WGS) entry which is preliminary data.</text>
</comment>
<organism evidence="2 3">
    <name type="scientific">Mycobacterium kyorinense</name>
    <dbReference type="NCBI Taxonomy" id="487514"/>
    <lineage>
        <taxon>Bacteria</taxon>
        <taxon>Bacillati</taxon>
        <taxon>Actinomycetota</taxon>
        <taxon>Actinomycetes</taxon>
        <taxon>Mycobacteriales</taxon>
        <taxon>Mycobacteriaceae</taxon>
        <taxon>Mycobacterium</taxon>
    </lineage>
</organism>